<evidence type="ECO:0000313" key="1">
    <source>
        <dbReference type="EMBL" id="PZQ12867.1"/>
    </source>
</evidence>
<gene>
    <name evidence="1" type="ORF">DI564_12545</name>
</gene>
<accession>A0A2W5LZT0</accession>
<dbReference type="Proteomes" id="UP000249046">
    <property type="component" value="Unassembled WGS sequence"/>
</dbReference>
<proteinExistence type="predicted"/>
<organism evidence="1 2">
    <name type="scientific">Rhodanobacter denitrificans</name>
    <dbReference type="NCBI Taxonomy" id="666685"/>
    <lineage>
        <taxon>Bacteria</taxon>
        <taxon>Pseudomonadati</taxon>
        <taxon>Pseudomonadota</taxon>
        <taxon>Gammaproteobacteria</taxon>
        <taxon>Lysobacterales</taxon>
        <taxon>Rhodanobacteraceae</taxon>
        <taxon>Rhodanobacter</taxon>
    </lineage>
</organism>
<sequence>MKFAVTTSKLFYESIDEIERLSTLGFHFRPALPHAPDDDMPVPMRIGGRPTIQLTAMAALIALARDHGGRITLDAHEQEIMLLNGG</sequence>
<reference evidence="1 2" key="1">
    <citation type="submission" date="2017-08" db="EMBL/GenBank/DDBJ databases">
        <title>Infants hospitalized years apart are colonized by the same room-sourced microbial strains.</title>
        <authorList>
            <person name="Brooks B."/>
            <person name="Olm M.R."/>
            <person name="Firek B.A."/>
            <person name="Baker R."/>
            <person name="Thomas B.C."/>
            <person name="Morowitz M.J."/>
            <person name="Banfield J.F."/>
        </authorList>
    </citation>
    <scope>NUCLEOTIDE SEQUENCE [LARGE SCALE GENOMIC DNA]</scope>
    <source>
        <strain evidence="1">S2_005_003_R2_42</strain>
    </source>
</reference>
<comment type="caution">
    <text evidence="1">The sequence shown here is derived from an EMBL/GenBank/DDBJ whole genome shotgun (WGS) entry which is preliminary data.</text>
</comment>
<dbReference type="EMBL" id="QFPO01000011">
    <property type="protein sequence ID" value="PZQ12867.1"/>
    <property type="molecule type" value="Genomic_DNA"/>
</dbReference>
<dbReference type="AlphaFoldDB" id="A0A2W5LZT0"/>
<evidence type="ECO:0000313" key="2">
    <source>
        <dbReference type="Proteomes" id="UP000249046"/>
    </source>
</evidence>
<name>A0A2W5LZT0_9GAMM</name>
<protein>
    <submittedName>
        <fullName evidence="1">Uncharacterized protein</fullName>
    </submittedName>
</protein>